<feature type="domain" description="EF-hand" evidence="3">
    <location>
        <begin position="109"/>
        <end position="140"/>
    </location>
</feature>
<gene>
    <name evidence="4" type="ORF">EIN_529220</name>
</gene>
<dbReference type="EMBL" id="KB206232">
    <property type="protein sequence ID" value="ELP94381.1"/>
    <property type="molecule type" value="Genomic_DNA"/>
</dbReference>
<proteinExistence type="predicted"/>
<dbReference type="KEGG" id="eiv:EIN_529220"/>
<dbReference type="PANTHER" id="PTHR23048">
    <property type="entry name" value="MYOSIN LIGHT CHAIN 1, 3"/>
    <property type="match status" value="1"/>
</dbReference>
<reference evidence="4 5" key="1">
    <citation type="submission" date="2012-10" db="EMBL/GenBank/DDBJ databases">
        <authorList>
            <person name="Zafar N."/>
            <person name="Inman J."/>
            <person name="Hall N."/>
            <person name="Lorenzi H."/>
            <person name="Caler E."/>
        </authorList>
    </citation>
    <scope>NUCLEOTIDE SEQUENCE [LARGE SCALE GENOMIC DNA]</scope>
    <source>
        <strain evidence="4 5">IP1</strain>
    </source>
</reference>
<dbReference type="OrthoDB" id="191686at2759"/>
<dbReference type="Pfam" id="PF00036">
    <property type="entry name" value="EF-hand_1"/>
    <property type="match status" value="1"/>
</dbReference>
<dbReference type="Pfam" id="PF13499">
    <property type="entry name" value="EF-hand_7"/>
    <property type="match status" value="1"/>
</dbReference>
<evidence type="ECO:0000259" key="3">
    <source>
        <dbReference type="PROSITE" id="PS50222"/>
    </source>
</evidence>
<dbReference type="VEuPathDB" id="AmoebaDB:EIN_529220"/>
<feature type="domain" description="EF-hand" evidence="3">
    <location>
        <begin position="7"/>
        <end position="33"/>
    </location>
</feature>
<dbReference type="InterPro" id="IPR002048">
    <property type="entry name" value="EF_hand_dom"/>
</dbReference>
<dbReference type="AlphaFoldDB" id="L7FQD1"/>
<dbReference type="SUPFAM" id="SSF47473">
    <property type="entry name" value="EF-hand"/>
    <property type="match status" value="1"/>
</dbReference>
<dbReference type="PROSITE" id="PS00018">
    <property type="entry name" value="EF_HAND_1"/>
    <property type="match status" value="1"/>
</dbReference>
<dbReference type="InterPro" id="IPR050230">
    <property type="entry name" value="CALM/Myosin/TropC-like"/>
</dbReference>
<sequence length="140" mass="16276">MNNAEQFEELDTDQNGLINFDEFITMFTDNTNQSDFGHWKTFFDLANKEENGFLTLNEFERVMTNIGELKDNSDKSLFTVYFNLIDDDNNGKIGIKQLARFMKCINTELTEEELKKALTEMDGDVDGKVNLEEMLKFLTE</sequence>
<keyword evidence="2" id="KW-0106">Calcium</keyword>
<keyword evidence="1" id="KW-0677">Repeat</keyword>
<dbReference type="Gene3D" id="1.10.238.10">
    <property type="entry name" value="EF-hand"/>
    <property type="match status" value="2"/>
</dbReference>
<keyword evidence="5" id="KW-1185">Reference proteome</keyword>
<accession>L7FQD1</accession>
<dbReference type="RefSeq" id="XP_004261152.1">
    <property type="nucleotide sequence ID" value="XM_004261104.1"/>
</dbReference>
<evidence type="ECO:0000313" key="5">
    <source>
        <dbReference type="Proteomes" id="UP000014680"/>
    </source>
</evidence>
<feature type="domain" description="EF-hand" evidence="3">
    <location>
        <begin position="73"/>
        <end position="108"/>
    </location>
</feature>
<protein>
    <submittedName>
        <fullName evidence="4">Centrin-1, putative</fullName>
    </submittedName>
</protein>
<dbReference type="GeneID" id="14893366"/>
<evidence type="ECO:0000313" key="4">
    <source>
        <dbReference type="EMBL" id="ELP94381.1"/>
    </source>
</evidence>
<dbReference type="GO" id="GO:0016460">
    <property type="term" value="C:myosin II complex"/>
    <property type="evidence" value="ECO:0007669"/>
    <property type="project" value="TreeGrafter"/>
</dbReference>
<dbReference type="InterPro" id="IPR018247">
    <property type="entry name" value="EF_Hand_1_Ca_BS"/>
</dbReference>
<dbReference type="InterPro" id="IPR011992">
    <property type="entry name" value="EF-hand-dom_pair"/>
</dbReference>
<dbReference type="CDD" id="cd00051">
    <property type="entry name" value="EFh"/>
    <property type="match status" value="1"/>
</dbReference>
<evidence type="ECO:0000256" key="2">
    <source>
        <dbReference type="ARBA" id="ARBA00022837"/>
    </source>
</evidence>
<dbReference type="PROSITE" id="PS50222">
    <property type="entry name" value="EF_HAND_2"/>
    <property type="match status" value="4"/>
</dbReference>
<evidence type="ECO:0000256" key="1">
    <source>
        <dbReference type="ARBA" id="ARBA00022737"/>
    </source>
</evidence>
<organism evidence="4 5">
    <name type="scientific">Entamoeba invadens IP1</name>
    <dbReference type="NCBI Taxonomy" id="370355"/>
    <lineage>
        <taxon>Eukaryota</taxon>
        <taxon>Amoebozoa</taxon>
        <taxon>Evosea</taxon>
        <taxon>Archamoebae</taxon>
        <taxon>Mastigamoebida</taxon>
        <taxon>Entamoebidae</taxon>
        <taxon>Entamoeba</taxon>
    </lineage>
</organism>
<dbReference type="SMART" id="SM00054">
    <property type="entry name" value="EFh"/>
    <property type="match status" value="4"/>
</dbReference>
<feature type="domain" description="EF-hand" evidence="3">
    <location>
        <begin position="34"/>
        <end position="69"/>
    </location>
</feature>
<dbReference type="Proteomes" id="UP000014680">
    <property type="component" value="Unassembled WGS sequence"/>
</dbReference>
<dbReference type="PANTHER" id="PTHR23048:SF59">
    <property type="entry name" value="EF-HAND SUPERFAMILY PROTEIN"/>
    <property type="match status" value="1"/>
</dbReference>
<name>L7FQD1_ENTIV</name>
<dbReference type="GO" id="GO:0005509">
    <property type="term" value="F:calcium ion binding"/>
    <property type="evidence" value="ECO:0007669"/>
    <property type="project" value="InterPro"/>
</dbReference>